<keyword evidence="3" id="KW-0472">Membrane</keyword>
<name>A0A8D2JRD1_SCIVU</name>
<dbReference type="PANTHER" id="PTHR47745">
    <property type="entry name" value="IZUMO SPERM-EGG FUSION PROTEIN 2"/>
    <property type="match status" value="1"/>
</dbReference>
<keyword evidence="3" id="KW-1133">Transmembrane helix</keyword>
<dbReference type="Pfam" id="PF15005">
    <property type="entry name" value="IZUMO"/>
    <property type="match status" value="1"/>
</dbReference>
<evidence type="ECO:0000256" key="4">
    <source>
        <dbReference type="SAM" id="SignalP"/>
    </source>
</evidence>
<evidence type="ECO:0000313" key="5">
    <source>
        <dbReference type="Ensembl" id="ENSSVLP00005029185.1"/>
    </source>
</evidence>
<keyword evidence="6" id="KW-1185">Reference proteome</keyword>
<evidence type="ECO:0000256" key="1">
    <source>
        <dbReference type="ARBA" id="ARBA00009633"/>
    </source>
</evidence>
<dbReference type="Ensembl" id="ENSSVLT00005032424.1">
    <property type="protein sequence ID" value="ENSSVLP00005029185.1"/>
    <property type="gene ID" value="ENSSVLG00005023039.1"/>
</dbReference>
<dbReference type="InterPro" id="IPR042920">
    <property type="entry name" value="IZUMO2"/>
</dbReference>
<reference evidence="5" key="1">
    <citation type="submission" date="2025-08" db="UniProtKB">
        <authorList>
            <consortium name="Ensembl"/>
        </authorList>
    </citation>
    <scope>IDENTIFICATION</scope>
</reference>
<gene>
    <name evidence="5" type="primary">IZUMO2</name>
</gene>
<feature type="chain" id="PRO_5034600798" evidence="4">
    <location>
        <begin position="21"/>
        <end position="221"/>
    </location>
</feature>
<evidence type="ECO:0000256" key="2">
    <source>
        <dbReference type="ARBA" id="ARBA00022729"/>
    </source>
</evidence>
<accession>A0A8D2JRD1</accession>
<evidence type="ECO:0000313" key="6">
    <source>
        <dbReference type="Proteomes" id="UP000694564"/>
    </source>
</evidence>
<dbReference type="Proteomes" id="UP000694564">
    <property type="component" value="Chromosome 17"/>
</dbReference>
<sequence length="221" mass="25207">MPLALALVLLCGLSARRGWGCLQCDHSVQDALSQLRSALIPGRFHQERLQARAQALLLGMEGPFFRDYSLNAFVGKVEVNQLEGVATFVKNQTEHIKVNSLSDEPLLEELVDFRERVIKELKKVLKSYESKACDHKACRLLKDEVWDCLQCQKINPKCINEKYCFVDGQPRMALQYKTDREYSEHQALLGIIVSVALAVFVFLVILITACTYRKNRKLLLH</sequence>
<feature type="transmembrane region" description="Helical" evidence="3">
    <location>
        <begin position="187"/>
        <end position="212"/>
    </location>
</feature>
<evidence type="ECO:0000256" key="3">
    <source>
        <dbReference type="SAM" id="Phobius"/>
    </source>
</evidence>
<organism evidence="5 6">
    <name type="scientific">Sciurus vulgaris</name>
    <name type="common">Eurasian red squirrel</name>
    <dbReference type="NCBI Taxonomy" id="55149"/>
    <lineage>
        <taxon>Eukaryota</taxon>
        <taxon>Metazoa</taxon>
        <taxon>Chordata</taxon>
        <taxon>Craniata</taxon>
        <taxon>Vertebrata</taxon>
        <taxon>Euteleostomi</taxon>
        <taxon>Mammalia</taxon>
        <taxon>Eutheria</taxon>
        <taxon>Euarchontoglires</taxon>
        <taxon>Glires</taxon>
        <taxon>Rodentia</taxon>
        <taxon>Sciuromorpha</taxon>
        <taxon>Sciuridae</taxon>
        <taxon>Sciurinae</taxon>
        <taxon>Sciurini</taxon>
        <taxon>Sciurus</taxon>
    </lineage>
</organism>
<feature type="signal peptide" evidence="4">
    <location>
        <begin position="1"/>
        <end position="20"/>
    </location>
</feature>
<keyword evidence="3" id="KW-0812">Transmembrane</keyword>
<reference evidence="5" key="2">
    <citation type="submission" date="2025-09" db="UniProtKB">
        <authorList>
            <consortium name="Ensembl"/>
        </authorList>
    </citation>
    <scope>IDENTIFICATION</scope>
</reference>
<dbReference type="InterPro" id="IPR029389">
    <property type="entry name" value="IZUMO"/>
</dbReference>
<dbReference type="PANTHER" id="PTHR47745:SF1">
    <property type="entry name" value="IZUMO SPERM-EGG FUSION PROTEIN 2"/>
    <property type="match status" value="1"/>
</dbReference>
<dbReference type="OrthoDB" id="9895666at2759"/>
<comment type="similarity">
    <text evidence="1">Belongs to the Izumo family.</text>
</comment>
<proteinExistence type="inferred from homology"/>
<dbReference type="AlphaFoldDB" id="A0A8D2JRD1"/>
<keyword evidence="2 4" id="KW-0732">Signal</keyword>
<protein>
    <submittedName>
        <fullName evidence="5">IZUMO family member 2</fullName>
    </submittedName>
</protein>
<dbReference type="GeneTree" id="ENSGT00390000015068"/>